<gene>
    <name evidence="2" type="ORF">RVR_10542</name>
</gene>
<name>A0A7U3VS21_9ACTN</name>
<dbReference type="EMBL" id="AP018365">
    <property type="protein sequence ID" value="BBB01443.1"/>
    <property type="molecule type" value="Genomic_DNA"/>
</dbReference>
<reference evidence="2 3" key="4">
    <citation type="journal article" date="2020" name="Sci. Rep.">
        <title>beta-carboline chemical signals induce reveromycin production through a LuxR family regulator in Streptomyces sp. SN-593.</title>
        <authorList>
            <person name="Panthee S."/>
            <person name="Kito N."/>
            <person name="Hayashi T."/>
            <person name="Shimizu T."/>
            <person name="Ishikawa J."/>
            <person name="Hamamoto H."/>
            <person name="Osada H."/>
            <person name="Takahashi S."/>
        </authorList>
    </citation>
    <scope>NUCLEOTIDE SEQUENCE [LARGE SCALE GENOMIC DNA]</scope>
    <source>
        <strain evidence="2 3">SN-593</strain>
    </source>
</reference>
<sequence length="84" mass="8754">MGVGVGGCSTVRFLHGRKHRRRTRSAAPWPGASPCRPTSPALTSPTSTPPLENHLVSNPVGRPDSPTAAPAATTQEASDPRTTE</sequence>
<keyword evidence="3" id="KW-1185">Reference proteome</keyword>
<evidence type="ECO:0000256" key="1">
    <source>
        <dbReference type="SAM" id="MobiDB-lite"/>
    </source>
</evidence>
<accession>A0A7U3VS21</accession>
<proteinExistence type="predicted"/>
<dbReference type="KEGG" id="arev:RVR_10542"/>
<feature type="compositionally biased region" description="Basic residues" evidence="1">
    <location>
        <begin position="14"/>
        <end position="24"/>
    </location>
</feature>
<feature type="compositionally biased region" description="Low complexity" evidence="1">
    <location>
        <begin position="38"/>
        <end position="51"/>
    </location>
</feature>
<reference evidence="2 3" key="1">
    <citation type="journal article" date="2010" name="J. Bacteriol.">
        <title>Biochemical characterization of a novel indole prenyltransferase from Streptomyces sp. SN-593.</title>
        <authorList>
            <person name="Takahashi S."/>
            <person name="Takagi H."/>
            <person name="Toyoda A."/>
            <person name="Uramoto M."/>
            <person name="Nogawa T."/>
            <person name="Ueki M."/>
            <person name="Sakaki Y."/>
            <person name="Osada H."/>
        </authorList>
    </citation>
    <scope>NUCLEOTIDE SEQUENCE [LARGE SCALE GENOMIC DNA]</scope>
    <source>
        <strain evidence="2 3">SN-593</strain>
    </source>
</reference>
<feature type="region of interest" description="Disordered" evidence="1">
    <location>
        <begin position="1"/>
        <end position="84"/>
    </location>
</feature>
<dbReference type="Proteomes" id="UP000595703">
    <property type="component" value="Chromosome"/>
</dbReference>
<reference evidence="2 3" key="3">
    <citation type="journal article" date="2011" name="Nat. Chem. Biol.">
        <title>Reveromycin A biosynthesis uses RevG and RevJ for stereospecific spiroacetal formation.</title>
        <authorList>
            <person name="Takahashi S."/>
            <person name="Toyoda A."/>
            <person name="Sekiyama Y."/>
            <person name="Takagi H."/>
            <person name="Nogawa T."/>
            <person name="Uramoto M."/>
            <person name="Suzuki R."/>
            <person name="Koshino H."/>
            <person name="Kumano T."/>
            <person name="Panthee S."/>
            <person name="Dairi T."/>
            <person name="Ishikawa J."/>
            <person name="Ikeda H."/>
            <person name="Sakaki Y."/>
            <person name="Osada H."/>
        </authorList>
    </citation>
    <scope>NUCLEOTIDE SEQUENCE [LARGE SCALE GENOMIC DNA]</scope>
    <source>
        <strain evidence="2 3">SN-593</strain>
    </source>
</reference>
<reference evidence="2 3" key="2">
    <citation type="journal article" date="2011" name="J. Antibiot.">
        <title>Furaquinocins I and J: novel polyketide isoprenoid hybrid compounds from Streptomyces reveromyceticus SN-593.</title>
        <authorList>
            <person name="Panthee S."/>
            <person name="Takahashi S."/>
            <person name="Takagi H."/>
            <person name="Nogawa T."/>
            <person name="Oowada E."/>
            <person name="Uramoto M."/>
            <person name="Osada H."/>
        </authorList>
    </citation>
    <scope>NUCLEOTIDE SEQUENCE [LARGE SCALE GENOMIC DNA]</scope>
    <source>
        <strain evidence="2 3">SN-593</strain>
    </source>
</reference>
<organism evidence="2 3">
    <name type="scientific">Actinacidiphila reveromycinica</name>
    <dbReference type="NCBI Taxonomy" id="659352"/>
    <lineage>
        <taxon>Bacteria</taxon>
        <taxon>Bacillati</taxon>
        <taxon>Actinomycetota</taxon>
        <taxon>Actinomycetes</taxon>
        <taxon>Kitasatosporales</taxon>
        <taxon>Streptomycetaceae</taxon>
        <taxon>Actinacidiphila</taxon>
    </lineage>
</organism>
<dbReference type="AlphaFoldDB" id="A0A7U3VS21"/>
<evidence type="ECO:0000313" key="2">
    <source>
        <dbReference type="EMBL" id="BBB01443.1"/>
    </source>
</evidence>
<evidence type="ECO:0000313" key="3">
    <source>
        <dbReference type="Proteomes" id="UP000595703"/>
    </source>
</evidence>
<protein>
    <submittedName>
        <fullName evidence="2">Uncharacterized protein</fullName>
    </submittedName>
</protein>